<dbReference type="Proteomes" id="UP001336835">
    <property type="component" value="Unassembled WGS sequence"/>
</dbReference>
<dbReference type="InterPro" id="IPR041725">
    <property type="entry name" value="L-asparaginase_I"/>
</dbReference>
<evidence type="ECO:0000259" key="5">
    <source>
        <dbReference type="Pfam" id="PF17763"/>
    </source>
</evidence>
<dbReference type="Gene3D" id="3.40.50.1170">
    <property type="entry name" value="L-asparaginase, N-terminal domain"/>
    <property type="match status" value="1"/>
</dbReference>
<evidence type="ECO:0000313" key="7">
    <source>
        <dbReference type="Proteomes" id="UP001336835"/>
    </source>
</evidence>
<dbReference type="CDD" id="cd08963">
    <property type="entry name" value="L-asparaginase_I"/>
    <property type="match status" value="1"/>
</dbReference>
<dbReference type="InterPro" id="IPR027473">
    <property type="entry name" value="L-asparaginase_C"/>
</dbReference>
<dbReference type="InterPro" id="IPR040919">
    <property type="entry name" value="Asparaginase_C"/>
</dbReference>
<dbReference type="PANTHER" id="PTHR11707:SF28">
    <property type="entry name" value="60 KDA LYSOPHOSPHOLIPASE"/>
    <property type="match status" value="1"/>
</dbReference>
<evidence type="ECO:0000313" key="6">
    <source>
        <dbReference type="EMBL" id="MEE1947121.1"/>
    </source>
</evidence>
<dbReference type="InterPro" id="IPR006034">
    <property type="entry name" value="Asparaginase/glutaminase-like"/>
</dbReference>
<gene>
    <name evidence="6" type="ORF">VRU48_18490</name>
</gene>
<dbReference type="EMBL" id="JAZDQT010000003">
    <property type="protein sequence ID" value="MEE1947121.1"/>
    <property type="molecule type" value="Genomic_DNA"/>
</dbReference>
<reference evidence="6 7" key="1">
    <citation type="submission" date="2024-01" db="EMBL/GenBank/DDBJ databases">
        <title>Pedobacter sp. nov., isolated from fresh soil.</title>
        <authorList>
            <person name="Le N.T.T."/>
        </authorList>
    </citation>
    <scope>NUCLEOTIDE SEQUENCE [LARGE SCALE GENOMIC DNA]</scope>
    <source>
        <strain evidence="6 7">KR3-3</strain>
    </source>
</reference>
<feature type="domain" description="L-asparaginase N-terminal" evidence="4">
    <location>
        <begin position="3"/>
        <end position="191"/>
    </location>
</feature>
<dbReference type="Gene3D" id="3.40.50.40">
    <property type="match status" value="1"/>
</dbReference>
<comment type="caution">
    <text evidence="6">The sequence shown here is derived from an EMBL/GenBank/DDBJ whole genome shotgun (WGS) entry which is preliminary data.</text>
</comment>
<dbReference type="PIRSF" id="PIRSF001220">
    <property type="entry name" value="L-ASNase_gatD"/>
    <property type="match status" value="1"/>
</dbReference>
<dbReference type="SFLD" id="SFLDS00057">
    <property type="entry name" value="Glutaminase/Asparaginase"/>
    <property type="match status" value="1"/>
</dbReference>
<sequence>MTKILIIYTGGTIGMVNDAKTGTLIPFDFQQIQENVPELARLNYQLSVHSFDPILDSSNMNPEIWASLAKLIRDEYDRFDGFVILHGSDTMSFTASALSFMLQHLAKPVVLTGSQLPIGEIRTDAKENLITALEIAATKKDGKPMVPEVCIYFDYQLFRGNRSIKYNSEKFEAFSSPNYPILAEAGVNLTFFPNYILPEPTKPFQIHTEFNANIGVLKMYPGITERAVKAITESGVDAIVLEAFGSGNTTTAPWFIDCLQQAIANDKIIVDISQCKGGSVQLGLYETSRKLQQMGIVSGYDMTFETAVTKLMYLMGQGLGTAEVKQLLEISIAGELTVGN</sequence>
<dbReference type="SMART" id="SM00870">
    <property type="entry name" value="Asparaginase"/>
    <property type="match status" value="1"/>
</dbReference>
<dbReference type="InterPro" id="IPR006033">
    <property type="entry name" value="AsnA_fam"/>
</dbReference>
<dbReference type="Pfam" id="PF00710">
    <property type="entry name" value="Asparaginase"/>
    <property type="match status" value="1"/>
</dbReference>
<name>A0ABU7ICL5_9SPHI</name>
<evidence type="ECO:0000256" key="2">
    <source>
        <dbReference type="ARBA" id="ARBA00022801"/>
    </source>
</evidence>
<feature type="active site" evidence="3">
    <location>
        <position position="12"/>
    </location>
</feature>
<dbReference type="PRINTS" id="PR00139">
    <property type="entry name" value="ASNGLNASE"/>
</dbReference>
<dbReference type="RefSeq" id="WP_330109405.1">
    <property type="nucleotide sequence ID" value="NZ_JAZDQT010000003.1"/>
</dbReference>
<organism evidence="6 7">
    <name type="scientific">Pedobacter albus</name>
    <dbReference type="NCBI Taxonomy" id="3113905"/>
    <lineage>
        <taxon>Bacteria</taxon>
        <taxon>Pseudomonadati</taxon>
        <taxon>Bacteroidota</taxon>
        <taxon>Sphingobacteriia</taxon>
        <taxon>Sphingobacteriales</taxon>
        <taxon>Sphingobacteriaceae</taxon>
        <taxon>Pedobacter</taxon>
    </lineage>
</organism>
<dbReference type="InterPro" id="IPR036152">
    <property type="entry name" value="Asp/glu_Ase-like_sf"/>
</dbReference>
<dbReference type="PANTHER" id="PTHR11707">
    <property type="entry name" value="L-ASPARAGINASE"/>
    <property type="match status" value="1"/>
</dbReference>
<dbReference type="PROSITE" id="PS51732">
    <property type="entry name" value="ASN_GLN_ASE_3"/>
    <property type="match status" value="1"/>
</dbReference>
<feature type="domain" description="Asparaginase/glutaminase C-terminal" evidence="5">
    <location>
        <begin position="213"/>
        <end position="327"/>
    </location>
</feature>
<proteinExistence type="inferred from homology"/>
<dbReference type="SUPFAM" id="SSF53774">
    <property type="entry name" value="Glutaminase/Asparaginase"/>
    <property type="match status" value="1"/>
</dbReference>
<evidence type="ECO:0000256" key="1">
    <source>
        <dbReference type="ARBA" id="ARBA00010518"/>
    </source>
</evidence>
<keyword evidence="2" id="KW-0378">Hydrolase</keyword>
<evidence type="ECO:0000259" key="4">
    <source>
        <dbReference type="Pfam" id="PF00710"/>
    </source>
</evidence>
<dbReference type="Pfam" id="PF17763">
    <property type="entry name" value="Asparaginase_C"/>
    <property type="match status" value="1"/>
</dbReference>
<evidence type="ECO:0000256" key="3">
    <source>
        <dbReference type="PROSITE-ProRule" id="PRU10099"/>
    </source>
</evidence>
<dbReference type="InterPro" id="IPR037152">
    <property type="entry name" value="L-asparaginase_N_sf"/>
</dbReference>
<dbReference type="NCBIfam" id="TIGR00519">
    <property type="entry name" value="asnASE_I"/>
    <property type="match status" value="1"/>
</dbReference>
<keyword evidence="7" id="KW-1185">Reference proteome</keyword>
<accession>A0ABU7ICL5</accession>
<dbReference type="InterPro" id="IPR020827">
    <property type="entry name" value="Asparaginase/glutaminase_AS1"/>
</dbReference>
<dbReference type="InterPro" id="IPR027474">
    <property type="entry name" value="L-asparaginase_N"/>
</dbReference>
<protein>
    <submittedName>
        <fullName evidence="6">Asparaginase</fullName>
    </submittedName>
</protein>
<dbReference type="PROSITE" id="PS00144">
    <property type="entry name" value="ASN_GLN_ASE_1"/>
    <property type="match status" value="1"/>
</dbReference>
<comment type="similarity">
    <text evidence="1">Belongs to the asparaginase 1 family.</text>
</comment>
<dbReference type="PIRSF" id="PIRSF500176">
    <property type="entry name" value="L_ASNase"/>
    <property type="match status" value="1"/>
</dbReference>